<evidence type="ECO:0000259" key="3">
    <source>
        <dbReference type="PROSITE" id="PS51864"/>
    </source>
</evidence>
<dbReference type="PROSITE" id="PS51864">
    <property type="entry name" value="ASTACIN"/>
    <property type="match status" value="2"/>
</dbReference>
<dbReference type="Gene3D" id="3.40.390.10">
    <property type="entry name" value="Collagenase (Catalytic Domain)"/>
    <property type="match status" value="2"/>
</dbReference>
<dbReference type="InterPro" id="IPR006026">
    <property type="entry name" value="Peptidase_Metallo"/>
</dbReference>
<gene>
    <name evidence="4" type="ORF">DGAL_LOCUS3875</name>
</gene>
<dbReference type="EC" id="3.4.24.-" evidence="2"/>
<dbReference type="InterPro" id="IPR024079">
    <property type="entry name" value="MetalloPept_cat_dom_sf"/>
</dbReference>
<feature type="binding site" evidence="1">
    <location>
        <position position="188"/>
    </location>
    <ligand>
        <name>Zn(2+)</name>
        <dbReference type="ChEBI" id="CHEBI:29105"/>
        <note>catalytic</note>
    </ligand>
</feature>
<feature type="domain" description="Peptidase M12A" evidence="3">
    <location>
        <begin position="92"/>
        <end position="302"/>
    </location>
</feature>
<keyword evidence="1 2" id="KW-0479">Metal-binding</keyword>
<dbReference type="EMBL" id="CAKKLH010000059">
    <property type="protein sequence ID" value="CAH0101541.1"/>
    <property type="molecule type" value="Genomic_DNA"/>
</dbReference>
<keyword evidence="1 2" id="KW-0482">Metalloprotease</keyword>
<accession>A0A8J2RL24</accession>
<evidence type="ECO:0000256" key="1">
    <source>
        <dbReference type="PROSITE-ProRule" id="PRU01211"/>
    </source>
</evidence>
<dbReference type="OrthoDB" id="6381183at2759"/>
<feature type="binding site" evidence="1">
    <location>
        <position position="458"/>
    </location>
    <ligand>
        <name>Zn(2+)</name>
        <dbReference type="ChEBI" id="CHEBI:29105"/>
        <note>catalytic</note>
    </ligand>
</feature>
<organism evidence="4 5">
    <name type="scientific">Daphnia galeata</name>
    <dbReference type="NCBI Taxonomy" id="27404"/>
    <lineage>
        <taxon>Eukaryota</taxon>
        <taxon>Metazoa</taxon>
        <taxon>Ecdysozoa</taxon>
        <taxon>Arthropoda</taxon>
        <taxon>Crustacea</taxon>
        <taxon>Branchiopoda</taxon>
        <taxon>Diplostraca</taxon>
        <taxon>Cladocera</taxon>
        <taxon>Anomopoda</taxon>
        <taxon>Daphniidae</taxon>
        <taxon>Daphnia</taxon>
    </lineage>
</organism>
<dbReference type="InterPro" id="IPR034035">
    <property type="entry name" value="Astacin-like_dom"/>
</dbReference>
<dbReference type="GO" id="GO:0008270">
    <property type="term" value="F:zinc ion binding"/>
    <property type="evidence" value="ECO:0007669"/>
    <property type="project" value="UniProtKB-UniRule"/>
</dbReference>
<keyword evidence="5" id="KW-1185">Reference proteome</keyword>
<dbReference type="Proteomes" id="UP000789390">
    <property type="component" value="Unassembled WGS sequence"/>
</dbReference>
<dbReference type="CDD" id="cd04280">
    <property type="entry name" value="ZnMc_astacin_like"/>
    <property type="match status" value="2"/>
</dbReference>
<feature type="signal peptide" evidence="2">
    <location>
        <begin position="1"/>
        <end position="24"/>
    </location>
</feature>
<dbReference type="SUPFAM" id="SSF55486">
    <property type="entry name" value="Metalloproteases ('zincins'), catalytic domain"/>
    <property type="match status" value="2"/>
</dbReference>
<feature type="chain" id="PRO_5035340560" description="Metalloendopeptidase" evidence="2">
    <location>
        <begin position="25"/>
        <end position="559"/>
    </location>
</feature>
<feature type="binding site" evidence="1">
    <location>
        <position position="452"/>
    </location>
    <ligand>
        <name>Zn(2+)</name>
        <dbReference type="ChEBI" id="CHEBI:29105"/>
        <note>catalytic</note>
    </ligand>
</feature>
<dbReference type="FunFam" id="3.40.390.10:FF:000066">
    <property type="entry name" value="Metalloendopeptidase"/>
    <property type="match status" value="2"/>
</dbReference>
<evidence type="ECO:0000313" key="5">
    <source>
        <dbReference type="Proteomes" id="UP000789390"/>
    </source>
</evidence>
<proteinExistence type="predicted"/>
<name>A0A8J2RL24_9CRUS</name>
<protein>
    <recommendedName>
        <fullName evidence="2">Metalloendopeptidase</fullName>
        <ecNumber evidence="2">3.4.24.-</ecNumber>
    </recommendedName>
</protein>
<reference evidence="4" key="1">
    <citation type="submission" date="2021-11" db="EMBL/GenBank/DDBJ databases">
        <authorList>
            <person name="Schell T."/>
        </authorList>
    </citation>
    <scope>NUCLEOTIDE SEQUENCE</scope>
    <source>
        <strain evidence="4">M5</strain>
    </source>
</reference>
<dbReference type="PRINTS" id="PR00480">
    <property type="entry name" value="ASTACIN"/>
</dbReference>
<dbReference type="PANTHER" id="PTHR10127:SF883">
    <property type="entry name" value="ZINC METALLOPROTEINASE NAS-8"/>
    <property type="match status" value="1"/>
</dbReference>
<feature type="active site" evidence="1">
    <location>
        <position position="185"/>
    </location>
</feature>
<dbReference type="GO" id="GO:0006508">
    <property type="term" value="P:proteolysis"/>
    <property type="evidence" value="ECO:0007669"/>
    <property type="project" value="UniProtKB-KW"/>
</dbReference>
<feature type="domain" description="Peptidase M12A" evidence="3">
    <location>
        <begin position="356"/>
        <end position="551"/>
    </location>
</feature>
<sequence length="559" mass="62907">MAVHSLLMVLLVSVSCILLGPVQGSPVLMPISNERAENFVAGPPITFEELRWKRPPPGGNSSQANRWQTFIPWEKQHPELVEGDIMPSRSKNAIIDSRGLWTNKIIPYVIDAAYTQDQRNIIATAMNEYHKKTCIRLVPRTTETNYIRIYKSGTGCWSYVGMLNRGMQEVSLDNGCMVNGIVIHELMHTAGFWHEHMRPDRNTYVRINLNNVLPQYKFAFDLLSTTQVTTLGLSYDYGSVMRYPKDAFAIDYSIDVITPLIGKPNIVEISKNGSPLFIDGPVGFRVLHFARTSPRNARFNAHHAENFVAGPPITYEELKNVISSKASESQSDSFIPWEKQHPELVEGDIMPSGSKNALIDPAKLWTNKIIPYVIDAAYTQDQRNIIATAMNEYHTKTCIRLVPRTTETNYIRIYKSGSGCWSYLGMLNRGMQELSLDDGCMVNGIVIHELMHAAGFWHEHMRPDRDTYVKINLANVLQQYRSQFDLLPTTQVTTLGLSYDYGSVMHYPKTAFAIDRNIDVITPLIGNPTLGQRTGFSDLDVQKLNKLYSCSGSCSAASG</sequence>
<feature type="binding site" evidence="1">
    <location>
        <position position="184"/>
    </location>
    <ligand>
        <name>Zn(2+)</name>
        <dbReference type="ChEBI" id="CHEBI:29105"/>
        <note>catalytic</note>
    </ligand>
</feature>
<keyword evidence="1 2" id="KW-0645">Protease</keyword>
<dbReference type="AlphaFoldDB" id="A0A8J2RL24"/>
<keyword evidence="1 2" id="KW-0378">Hydrolase</keyword>
<dbReference type="GO" id="GO:0004222">
    <property type="term" value="F:metalloendopeptidase activity"/>
    <property type="evidence" value="ECO:0007669"/>
    <property type="project" value="UniProtKB-UniRule"/>
</dbReference>
<dbReference type="SMART" id="SM00235">
    <property type="entry name" value="ZnMc"/>
    <property type="match status" value="2"/>
</dbReference>
<comment type="caution">
    <text evidence="1">Lacks conserved residue(s) required for the propagation of feature annotation.</text>
</comment>
<keyword evidence="2" id="KW-0732">Signal</keyword>
<keyword evidence="1 2" id="KW-0862">Zinc</keyword>
<feature type="binding site" evidence="1">
    <location>
        <position position="194"/>
    </location>
    <ligand>
        <name>Zn(2+)</name>
        <dbReference type="ChEBI" id="CHEBI:29105"/>
        <note>catalytic</note>
    </ligand>
</feature>
<feature type="active site" evidence="1">
    <location>
        <position position="449"/>
    </location>
</feature>
<evidence type="ECO:0000256" key="2">
    <source>
        <dbReference type="RuleBase" id="RU361183"/>
    </source>
</evidence>
<comment type="caution">
    <text evidence="4">The sequence shown here is derived from an EMBL/GenBank/DDBJ whole genome shotgun (WGS) entry which is preliminary data.</text>
</comment>
<dbReference type="Pfam" id="PF01400">
    <property type="entry name" value="Astacin"/>
    <property type="match status" value="2"/>
</dbReference>
<evidence type="ECO:0000313" key="4">
    <source>
        <dbReference type="EMBL" id="CAH0101541.1"/>
    </source>
</evidence>
<dbReference type="PANTHER" id="PTHR10127">
    <property type="entry name" value="DISCOIDIN, CUB, EGF, LAMININ , AND ZINC METALLOPROTEASE DOMAIN CONTAINING"/>
    <property type="match status" value="1"/>
</dbReference>
<feature type="binding site" evidence="1">
    <location>
        <position position="448"/>
    </location>
    <ligand>
        <name>Zn(2+)</name>
        <dbReference type="ChEBI" id="CHEBI:29105"/>
        <note>catalytic</note>
    </ligand>
</feature>
<comment type="cofactor">
    <cofactor evidence="1 2">
        <name>Zn(2+)</name>
        <dbReference type="ChEBI" id="CHEBI:29105"/>
    </cofactor>
    <text evidence="1 2">Binds 1 zinc ion per subunit.</text>
</comment>
<dbReference type="InterPro" id="IPR001506">
    <property type="entry name" value="Peptidase_M12A"/>
</dbReference>